<dbReference type="Proteomes" id="UP000829069">
    <property type="component" value="Chromosome"/>
</dbReference>
<evidence type="ECO:0000256" key="2">
    <source>
        <dbReference type="RuleBase" id="RU000461"/>
    </source>
</evidence>
<gene>
    <name evidence="4" type="ORF">MNQ99_02875</name>
</gene>
<evidence type="ECO:0000313" key="5">
    <source>
        <dbReference type="Proteomes" id="UP000829069"/>
    </source>
</evidence>
<dbReference type="PRINTS" id="PR00359">
    <property type="entry name" value="BP450"/>
</dbReference>
<name>A0ABY3W7L9_9MICC</name>
<keyword evidence="2" id="KW-0408">Iron</keyword>
<keyword evidence="2" id="KW-0349">Heme</keyword>
<dbReference type="PANTHER" id="PTHR46696:SF1">
    <property type="entry name" value="CYTOCHROME P450 YJIB-RELATED"/>
    <property type="match status" value="1"/>
</dbReference>
<dbReference type="InterPro" id="IPR036396">
    <property type="entry name" value="Cyt_P450_sf"/>
</dbReference>
<dbReference type="InterPro" id="IPR002397">
    <property type="entry name" value="Cyt_P450_B"/>
</dbReference>
<dbReference type="CDD" id="cd20625">
    <property type="entry name" value="CYP164-like"/>
    <property type="match status" value="1"/>
</dbReference>
<keyword evidence="2" id="KW-0479">Metal-binding</keyword>
<dbReference type="InterPro" id="IPR001128">
    <property type="entry name" value="Cyt_P450"/>
</dbReference>
<keyword evidence="5" id="KW-1185">Reference proteome</keyword>
<keyword evidence="2" id="KW-0503">Monooxygenase</keyword>
<dbReference type="PRINTS" id="PR00385">
    <property type="entry name" value="P450"/>
</dbReference>
<evidence type="ECO:0000256" key="1">
    <source>
        <dbReference type="ARBA" id="ARBA00010617"/>
    </source>
</evidence>
<proteinExistence type="inferred from homology"/>
<comment type="similarity">
    <text evidence="1 2">Belongs to the cytochrome P450 family.</text>
</comment>
<dbReference type="PROSITE" id="PS00086">
    <property type="entry name" value="CYTOCHROME_P450"/>
    <property type="match status" value="1"/>
</dbReference>
<dbReference type="SUPFAM" id="SSF48264">
    <property type="entry name" value="Cytochrome P450"/>
    <property type="match status" value="1"/>
</dbReference>
<evidence type="ECO:0000313" key="4">
    <source>
        <dbReference type="EMBL" id="UNK46329.1"/>
    </source>
</evidence>
<dbReference type="EMBL" id="CP093326">
    <property type="protein sequence ID" value="UNK46329.1"/>
    <property type="molecule type" value="Genomic_DNA"/>
</dbReference>
<feature type="region of interest" description="Disordered" evidence="3">
    <location>
        <begin position="61"/>
        <end position="91"/>
    </location>
</feature>
<keyword evidence="2" id="KW-0560">Oxidoreductase</keyword>
<feature type="region of interest" description="Disordered" evidence="3">
    <location>
        <begin position="210"/>
        <end position="230"/>
    </location>
</feature>
<protein>
    <submittedName>
        <fullName evidence="4">Cytochrome P450</fullName>
    </submittedName>
</protein>
<dbReference type="InterPro" id="IPR017972">
    <property type="entry name" value="Cyt_P450_CS"/>
</dbReference>
<organism evidence="4 5">
    <name type="scientific">Arthrobacter sulfonylureivorans</name>
    <dbReference type="NCBI Taxonomy" id="2486855"/>
    <lineage>
        <taxon>Bacteria</taxon>
        <taxon>Bacillati</taxon>
        <taxon>Actinomycetota</taxon>
        <taxon>Actinomycetes</taxon>
        <taxon>Micrococcales</taxon>
        <taxon>Micrococcaceae</taxon>
        <taxon>Arthrobacter</taxon>
    </lineage>
</organism>
<dbReference type="Gene3D" id="1.10.630.10">
    <property type="entry name" value="Cytochrome P450"/>
    <property type="match status" value="1"/>
</dbReference>
<evidence type="ECO:0000256" key="3">
    <source>
        <dbReference type="SAM" id="MobiDB-lite"/>
    </source>
</evidence>
<dbReference type="Pfam" id="PF00067">
    <property type="entry name" value="p450"/>
    <property type="match status" value="1"/>
</dbReference>
<sequence length="410" mass="44842">MSHASSWEQVLDYSNRANPYPFYAELRRSPVTRLPDGTYLVSTYAEIASLLHDPRVSSEISRNPATAAAGVSAEEGDGADMTPTFLSMDPPDHDKFRRMTMRHFGPPTTPGRIAGLEPRMEEIVTELIDKMAGRSRIDVVDELAYPLPVTVICELLGVPPSDRQRFRVWVDIALQSIDPGLDPETQQKKRAEAGAELRAFMEELVESHRKSPGDDMLSAMATDDSPEGSLPAEQLVGTGLLLLIAGHETTVNLIANGALTLLRHPQELQRLRNDPDLAIPMVEELLRYEPPVHFVPFRTALDDIDIGGTTIPAGASFTLLLAAANRDPAHVTDPDLFIPDRPNNGHLGFGGGIHLCFGAPLARLEAQIALTGFASRIENPRLVDDPPPYRPSPFLRGPSHLLVEIDDISG</sequence>
<dbReference type="RefSeq" id="WP_241914373.1">
    <property type="nucleotide sequence ID" value="NZ_CP093326.1"/>
</dbReference>
<accession>A0ABY3W7L9</accession>
<dbReference type="PANTHER" id="PTHR46696">
    <property type="entry name" value="P450, PUTATIVE (EUROFUNG)-RELATED"/>
    <property type="match status" value="1"/>
</dbReference>
<reference evidence="4 5" key="1">
    <citation type="submission" date="2022-03" db="EMBL/GenBank/DDBJ databases">
        <title>Isotopic signatures of nitrous oxide derived from detoxification processes.</title>
        <authorList>
            <person name="Behrendt U."/>
            <person name="Buchen C."/>
            <person name="Well R."/>
            <person name="Ulrich A."/>
            <person name="Rohe L."/>
            <person name="Kolb S."/>
            <person name="Schloter M."/>
            <person name="Horn M.A."/>
            <person name="Augustin J."/>
        </authorList>
    </citation>
    <scope>NUCLEOTIDE SEQUENCE [LARGE SCALE GENOMIC DNA]</scope>
    <source>
        <strain evidence="4 5">S4-C24</strain>
    </source>
</reference>